<accession>A0A956SCN4</accession>
<gene>
    <name evidence="2" type="ORF">KDA27_07670</name>
</gene>
<dbReference type="Proteomes" id="UP000739538">
    <property type="component" value="Unassembled WGS sequence"/>
</dbReference>
<reference evidence="2" key="2">
    <citation type="journal article" date="2021" name="Microbiome">
        <title>Successional dynamics and alternative stable states in a saline activated sludge microbial community over 9 years.</title>
        <authorList>
            <person name="Wang Y."/>
            <person name="Ye J."/>
            <person name="Ju F."/>
            <person name="Liu L."/>
            <person name="Boyd J.A."/>
            <person name="Deng Y."/>
            <person name="Parks D.H."/>
            <person name="Jiang X."/>
            <person name="Yin X."/>
            <person name="Woodcroft B.J."/>
            <person name="Tyson G.W."/>
            <person name="Hugenholtz P."/>
            <person name="Polz M.F."/>
            <person name="Zhang T."/>
        </authorList>
    </citation>
    <scope>NUCLEOTIDE SEQUENCE</scope>
    <source>
        <strain evidence="2">HKST-UBA02</strain>
    </source>
</reference>
<comment type="caution">
    <text evidence="2">The sequence shown here is derived from an EMBL/GenBank/DDBJ whole genome shotgun (WGS) entry which is preliminary data.</text>
</comment>
<dbReference type="PANTHER" id="PTHR37826:SF3">
    <property type="entry name" value="J DOMAIN-CONTAINING PROTEIN"/>
    <property type="match status" value="1"/>
</dbReference>
<evidence type="ECO:0000256" key="1">
    <source>
        <dbReference type="SAM" id="Phobius"/>
    </source>
</evidence>
<evidence type="ECO:0000313" key="3">
    <source>
        <dbReference type="Proteomes" id="UP000739538"/>
    </source>
</evidence>
<dbReference type="AlphaFoldDB" id="A0A956SCN4"/>
<evidence type="ECO:0000313" key="2">
    <source>
        <dbReference type="EMBL" id="MCA9755662.1"/>
    </source>
</evidence>
<feature type="transmembrane region" description="Helical" evidence="1">
    <location>
        <begin position="294"/>
        <end position="314"/>
    </location>
</feature>
<reference evidence="2" key="1">
    <citation type="submission" date="2020-04" db="EMBL/GenBank/DDBJ databases">
        <authorList>
            <person name="Zhang T."/>
        </authorList>
    </citation>
    <scope>NUCLEOTIDE SEQUENCE</scope>
    <source>
        <strain evidence="2">HKST-UBA02</strain>
    </source>
</reference>
<sequence length="317" mass="35798">MHEIGLVSTLRDLPAELRGWQAPTRTVRCQSCNAVSVFEAGRVAQNCEFCGSPELVDYEEIKSPIRPQGVVPFRIEAMTAKDTIKKWFGSKWLAPNSFKKAAFLDTLQGVYIPYWTFDAHVECPWQADSGTYYYVTEQVRDSSGKTVSRQVQKVRWTPASGHVSHDFDDEPIPGTQGAETNLLRAIEPFPTQDSVPYDRGYLSGFVVEHYRVVLIEAAKQGREAMDRSLHGICGAAVPGDTYRNLRIHPTYSGETFKHVLVPVWMLTYRFRNQPYQVLINGHSGRIAGRYPKSAWKVFFLVLGIAIVVVLFLMMQSS</sequence>
<proteinExistence type="predicted"/>
<keyword evidence="1" id="KW-0472">Membrane</keyword>
<dbReference type="PANTHER" id="PTHR37826">
    <property type="entry name" value="FLOTILLIN BAND_7_5 DOMAIN PROTEIN"/>
    <property type="match status" value="1"/>
</dbReference>
<name>A0A956SCN4_UNCEI</name>
<dbReference type="EMBL" id="JAGQHS010000029">
    <property type="protein sequence ID" value="MCA9755662.1"/>
    <property type="molecule type" value="Genomic_DNA"/>
</dbReference>
<protein>
    <submittedName>
        <fullName evidence="2">Zinc ribbon domain-containing protein</fullName>
    </submittedName>
</protein>
<keyword evidence="1" id="KW-0812">Transmembrane</keyword>
<organism evidence="2 3">
    <name type="scientific">Eiseniibacteriota bacterium</name>
    <dbReference type="NCBI Taxonomy" id="2212470"/>
    <lineage>
        <taxon>Bacteria</taxon>
        <taxon>Candidatus Eiseniibacteriota</taxon>
    </lineage>
</organism>
<keyword evidence="1" id="KW-1133">Transmembrane helix</keyword>